<dbReference type="PANTHER" id="PTHR31234">
    <property type="entry name" value="LATE EMBRYOGENESIS ABUNDANT (LEA) HYDROXYPROLINE-RICH GLYCOPROTEIN FAMILY"/>
    <property type="match status" value="1"/>
</dbReference>
<evidence type="ECO:0000313" key="8">
    <source>
        <dbReference type="EnsemblPlants" id="KQL08242"/>
    </source>
</evidence>
<reference evidence="9" key="1">
    <citation type="journal article" date="2012" name="Nat. Biotechnol.">
        <title>Reference genome sequence of the model plant Setaria.</title>
        <authorList>
            <person name="Bennetzen J.L."/>
            <person name="Schmutz J."/>
            <person name="Wang H."/>
            <person name="Percifield R."/>
            <person name="Hawkins J."/>
            <person name="Pontaroli A.C."/>
            <person name="Estep M."/>
            <person name="Feng L."/>
            <person name="Vaughn J.N."/>
            <person name="Grimwood J."/>
            <person name="Jenkins J."/>
            <person name="Barry K."/>
            <person name="Lindquist E."/>
            <person name="Hellsten U."/>
            <person name="Deshpande S."/>
            <person name="Wang X."/>
            <person name="Wu X."/>
            <person name="Mitros T."/>
            <person name="Triplett J."/>
            <person name="Yang X."/>
            <person name="Ye C.Y."/>
            <person name="Mauro-Herrera M."/>
            <person name="Wang L."/>
            <person name="Li P."/>
            <person name="Sharma M."/>
            <person name="Sharma R."/>
            <person name="Ronald P.C."/>
            <person name="Panaud O."/>
            <person name="Kellogg E.A."/>
            <person name="Brutnell T.P."/>
            <person name="Doust A.N."/>
            <person name="Tuskan G.A."/>
            <person name="Rokhsar D."/>
            <person name="Devos K.M."/>
        </authorList>
    </citation>
    <scope>NUCLEOTIDE SEQUENCE [LARGE SCALE GENOMIC DNA]</scope>
    <source>
        <strain evidence="9">cv. Yugu1</strain>
    </source>
</reference>
<evidence type="ECO:0000259" key="7">
    <source>
        <dbReference type="Pfam" id="PF03168"/>
    </source>
</evidence>
<organism evidence="8 9">
    <name type="scientific">Setaria italica</name>
    <name type="common">Foxtail millet</name>
    <name type="synonym">Panicum italicum</name>
    <dbReference type="NCBI Taxonomy" id="4555"/>
    <lineage>
        <taxon>Eukaryota</taxon>
        <taxon>Viridiplantae</taxon>
        <taxon>Streptophyta</taxon>
        <taxon>Embryophyta</taxon>
        <taxon>Tracheophyta</taxon>
        <taxon>Spermatophyta</taxon>
        <taxon>Magnoliopsida</taxon>
        <taxon>Liliopsida</taxon>
        <taxon>Poales</taxon>
        <taxon>Poaceae</taxon>
        <taxon>PACMAD clade</taxon>
        <taxon>Panicoideae</taxon>
        <taxon>Panicodae</taxon>
        <taxon>Paniceae</taxon>
        <taxon>Cenchrinae</taxon>
        <taxon>Setaria</taxon>
    </lineage>
</organism>
<feature type="domain" description="Late embryogenesis abundant protein LEA-2 subgroup" evidence="7">
    <location>
        <begin position="520"/>
        <end position="613"/>
    </location>
</feature>
<dbReference type="GO" id="GO:0098542">
    <property type="term" value="P:defense response to other organism"/>
    <property type="evidence" value="ECO:0007669"/>
    <property type="project" value="InterPro"/>
</dbReference>
<evidence type="ECO:0000256" key="4">
    <source>
        <dbReference type="ARBA" id="ARBA00023136"/>
    </source>
</evidence>
<proteinExistence type="predicted"/>
<dbReference type="TCDB" id="9.B.23.4.2">
    <property type="family name" value="the tmem106 (tmem106) family"/>
</dbReference>
<evidence type="ECO:0000256" key="2">
    <source>
        <dbReference type="ARBA" id="ARBA00022692"/>
    </source>
</evidence>
<dbReference type="InParanoid" id="K3XFH1"/>
<keyword evidence="2 6" id="KW-0812">Transmembrane</keyword>
<feature type="compositionally biased region" description="Low complexity" evidence="5">
    <location>
        <begin position="384"/>
        <end position="397"/>
    </location>
</feature>
<name>K3XFH1_SETIT</name>
<dbReference type="EMBL" id="AGNK02003430">
    <property type="status" value="NOT_ANNOTATED_CDS"/>
    <property type="molecule type" value="Genomic_DNA"/>
</dbReference>
<dbReference type="eggNOG" id="ENOG502RXZI">
    <property type="taxonomic scope" value="Eukaryota"/>
</dbReference>
<sequence>MACEEGQGRRISQLGLCRRAASGRGFCGVAVIARSVGRKREGARKTRQTFPCPLPFDMSKQPVSPEGGGVPPSHARGGADAAPSPPGTGRARKASVQGERQAAAGSLRDGAGTSSAMAAHGGDGRHVTFLGGQPQQVAQYPREGRNGAAPPSTAPARPRPSYVPPSQKRREQPPADLGRPYPQGGIPAERQPAMPPPADLGRPYPQGGIPAERQPAMPPPPRGGAPPPRAGSGLAIPEGAAPPPVGAAPAPRRKAGFGFAAPELPDSSDARRHRRPHKHAPGDDEAAPPGSLTTPGGDVSPPPLGGAAPPRRKRIGILAPAWASALTGPSDARRPRPRQHPPGHGDEAAPPNGGSPTAPEGPRLPTAKTIERVSTFEKDDPTEAAPAPGRRPPAAAAHAHDDARPQQPAPAPTRYQPSHGYGGKKWQQAGHPSPMFPTERRRKKENSSKPLAFLFTLCCILFWLLVVCIGLAILVIYLIYHPKPPRVHVSTATLNAGYIDELPPPHLGVALNSDLYVLAAIYNPNTKIDVVLHYMQFDLYFQGHLIGTQAVWPPLYERPGDSELRSVHLVVSEVVMRPEDADVWRNTTASGGLVQMQLEGRWWVQLNFGRWLPFRYMVKPSCTLWLDPPPAGALRRARCHQ</sequence>
<feature type="transmembrane region" description="Helical" evidence="6">
    <location>
        <begin position="451"/>
        <end position="480"/>
    </location>
</feature>
<keyword evidence="9" id="KW-1185">Reference proteome</keyword>
<dbReference type="GO" id="GO:0016020">
    <property type="term" value="C:membrane"/>
    <property type="evidence" value="ECO:0007669"/>
    <property type="project" value="UniProtKB-SubCell"/>
</dbReference>
<protein>
    <recommendedName>
        <fullName evidence="7">Late embryogenesis abundant protein LEA-2 subgroup domain-containing protein</fullName>
    </recommendedName>
</protein>
<dbReference type="Pfam" id="PF03168">
    <property type="entry name" value="LEA_2"/>
    <property type="match status" value="1"/>
</dbReference>
<evidence type="ECO:0000256" key="6">
    <source>
        <dbReference type="SAM" id="Phobius"/>
    </source>
</evidence>
<reference evidence="8" key="2">
    <citation type="submission" date="2018-08" db="UniProtKB">
        <authorList>
            <consortium name="EnsemblPlants"/>
        </authorList>
    </citation>
    <scope>IDENTIFICATION</scope>
    <source>
        <strain evidence="8">Yugu1</strain>
    </source>
</reference>
<dbReference type="InterPro" id="IPR004864">
    <property type="entry name" value="LEA_2"/>
</dbReference>
<dbReference type="Proteomes" id="UP000004995">
    <property type="component" value="Unassembled WGS sequence"/>
</dbReference>
<keyword evidence="4 6" id="KW-0472">Membrane</keyword>
<dbReference type="PANTHER" id="PTHR31234:SF42">
    <property type="entry name" value="LATE EMBRYOGENESIS ABUNDANT (LEA) HYDROXYPROLINE-RICH GLYCOPROTEIN FAMILY"/>
    <property type="match status" value="1"/>
</dbReference>
<feature type="compositionally biased region" description="Pro residues" evidence="5">
    <location>
        <begin position="216"/>
        <end position="229"/>
    </location>
</feature>
<feature type="compositionally biased region" description="Basic and acidic residues" evidence="5">
    <location>
        <begin position="369"/>
        <end position="381"/>
    </location>
</feature>
<dbReference type="HOGENOM" id="CLU_028707_0_0_1"/>
<dbReference type="InterPro" id="IPR044839">
    <property type="entry name" value="NDR1-like"/>
</dbReference>
<evidence type="ECO:0000313" key="9">
    <source>
        <dbReference type="Proteomes" id="UP000004995"/>
    </source>
</evidence>
<feature type="region of interest" description="Disordered" evidence="5">
    <location>
        <begin position="37"/>
        <end position="443"/>
    </location>
</feature>
<keyword evidence="3 6" id="KW-1133">Transmembrane helix</keyword>
<evidence type="ECO:0000256" key="3">
    <source>
        <dbReference type="ARBA" id="ARBA00022989"/>
    </source>
</evidence>
<evidence type="ECO:0000256" key="5">
    <source>
        <dbReference type="SAM" id="MobiDB-lite"/>
    </source>
</evidence>
<accession>K3XFH1</accession>
<comment type="subcellular location">
    <subcellularLocation>
        <location evidence="1">Membrane</location>
        <topology evidence="1">Single-pass membrane protein</topology>
    </subcellularLocation>
</comment>
<dbReference type="OMA" id="PYPQGGI"/>
<dbReference type="EnsemblPlants" id="KQL08242">
    <property type="protein sequence ID" value="KQL08242"/>
    <property type="gene ID" value="SETIT_000640mg"/>
</dbReference>
<dbReference type="AlphaFoldDB" id="K3XFH1"/>
<evidence type="ECO:0000256" key="1">
    <source>
        <dbReference type="ARBA" id="ARBA00004167"/>
    </source>
</evidence>
<dbReference type="Gramene" id="KQL08242">
    <property type="protein sequence ID" value="KQL08242"/>
    <property type="gene ID" value="SETIT_000640mg"/>
</dbReference>